<dbReference type="EMBL" id="JAUESC010000002">
    <property type="protein sequence ID" value="KAK0606351.1"/>
    <property type="molecule type" value="Genomic_DNA"/>
</dbReference>
<feature type="region of interest" description="Disordered" evidence="1">
    <location>
        <begin position="309"/>
        <end position="331"/>
    </location>
</feature>
<sequence>MSGNWNVNLVQSCFLVDDVDMILSIPSSRSNVVDSLLWHYEKNGMYSVCNGYWVGRALSSNPCSSGLDGAISWWKSLWRLKLPQKIKDLELLCVVFCRIWFCRNHLVHNLSSPDMVHVVNWASGYIDEWRSAQEVLKPNPIGNSLLSTSLCPKWKPLDFGMFKINTDAATSYSNHSIATTVHNGILLAISSGLFPLHIETDSLQVVNLVLEGGHSSADVGPVIDDILKSCSLIPSWTISHVPRKSNLVVHNLAKMSLSAASDCVWLNRCPPCVENFVLFDASGRRWLSGQRQRPVMVGSSMMESMMVEVGEAAPSSSSSSSTCDGDLQIST</sequence>
<comment type="caution">
    <text evidence="3">The sequence shown here is derived from an EMBL/GenBank/DDBJ whole genome shotgun (WGS) entry which is preliminary data.</text>
</comment>
<dbReference type="InterPro" id="IPR002156">
    <property type="entry name" value="RNaseH_domain"/>
</dbReference>
<dbReference type="Pfam" id="PF13456">
    <property type="entry name" value="RVT_3"/>
    <property type="match status" value="1"/>
</dbReference>
<dbReference type="InterPro" id="IPR052929">
    <property type="entry name" value="RNase_H-like_EbsB-rel"/>
</dbReference>
<feature type="compositionally biased region" description="Low complexity" evidence="1">
    <location>
        <begin position="309"/>
        <end position="321"/>
    </location>
</feature>
<dbReference type="InterPro" id="IPR044730">
    <property type="entry name" value="RNase_H-like_dom_plant"/>
</dbReference>
<evidence type="ECO:0000313" key="4">
    <source>
        <dbReference type="Proteomes" id="UP001168877"/>
    </source>
</evidence>
<dbReference type="AlphaFoldDB" id="A0AA39TC19"/>
<gene>
    <name evidence="3" type="ORF">LWI29_036812</name>
</gene>
<keyword evidence="4" id="KW-1185">Reference proteome</keyword>
<evidence type="ECO:0000313" key="3">
    <source>
        <dbReference type="EMBL" id="KAK0606351.1"/>
    </source>
</evidence>
<dbReference type="Proteomes" id="UP001168877">
    <property type="component" value="Unassembled WGS sequence"/>
</dbReference>
<dbReference type="PANTHER" id="PTHR47074">
    <property type="entry name" value="BNAC02G40300D PROTEIN"/>
    <property type="match status" value="1"/>
</dbReference>
<protein>
    <recommendedName>
        <fullName evidence="2">RNase H type-1 domain-containing protein</fullName>
    </recommendedName>
</protein>
<accession>A0AA39TC19</accession>
<proteinExistence type="predicted"/>
<name>A0AA39TC19_ACESA</name>
<evidence type="ECO:0000259" key="2">
    <source>
        <dbReference type="Pfam" id="PF13456"/>
    </source>
</evidence>
<dbReference type="InterPro" id="IPR036397">
    <property type="entry name" value="RNaseH_sf"/>
</dbReference>
<dbReference type="PANTHER" id="PTHR47074:SF48">
    <property type="entry name" value="POLYNUCLEOTIDYL TRANSFERASE, RIBONUCLEASE H-LIKE SUPERFAMILY PROTEIN"/>
    <property type="match status" value="1"/>
</dbReference>
<dbReference type="CDD" id="cd06222">
    <property type="entry name" value="RNase_H_like"/>
    <property type="match status" value="1"/>
</dbReference>
<feature type="domain" description="RNase H type-1" evidence="2">
    <location>
        <begin position="181"/>
        <end position="255"/>
    </location>
</feature>
<dbReference type="GO" id="GO:0004523">
    <property type="term" value="F:RNA-DNA hybrid ribonuclease activity"/>
    <property type="evidence" value="ECO:0007669"/>
    <property type="project" value="InterPro"/>
</dbReference>
<dbReference type="GO" id="GO:0003676">
    <property type="term" value="F:nucleic acid binding"/>
    <property type="evidence" value="ECO:0007669"/>
    <property type="project" value="InterPro"/>
</dbReference>
<evidence type="ECO:0000256" key="1">
    <source>
        <dbReference type="SAM" id="MobiDB-lite"/>
    </source>
</evidence>
<reference evidence="3" key="2">
    <citation type="submission" date="2023-06" db="EMBL/GenBank/DDBJ databases">
        <authorList>
            <person name="Swenson N.G."/>
            <person name="Wegrzyn J.L."/>
            <person name="Mcevoy S.L."/>
        </authorList>
    </citation>
    <scope>NUCLEOTIDE SEQUENCE</scope>
    <source>
        <strain evidence="3">NS2018</strain>
        <tissue evidence="3">Leaf</tissue>
    </source>
</reference>
<reference evidence="3" key="1">
    <citation type="journal article" date="2022" name="Plant J.">
        <title>Strategies of tolerance reflected in two North American maple genomes.</title>
        <authorList>
            <person name="McEvoy S.L."/>
            <person name="Sezen U.U."/>
            <person name="Trouern-Trend A."/>
            <person name="McMahon S.M."/>
            <person name="Schaberg P.G."/>
            <person name="Yang J."/>
            <person name="Wegrzyn J.L."/>
            <person name="Swenson N.G."/>
        </authorList>
    </citation>
    <scope>NUCLEOTIDE SEQUENCE</scope>
    <source>
        <strain evidence="3">NS2018</strain>
    </source>
</reference>
<organism evidence="3 4">
    <name type="scientific">Acer saccharum</name>
    <name type="common">Sugar maple</name>
    <dbReference type="NCBI Taxonomy" id="4024"/>
    <lineage>
        <taxon>Eukaryota</taxon>
        <taxon>Viridiplantae</taxon>
        <taxon>Streptophyta</taxon>
        <taxon>Embryophyta</taxon>
        <taxon>Tracheophyta</taxon>
        <taxon>Spermatophyta</taxon>
        <taxon>Magnoliopsida</taxon>
        <taxon>eudicotyledons</taxon>
        <taxon>Gunneridae</taxon>
        <taxon>Pentapetalae</taxon>
        <taxon>rosids</taxon>
        <taxon>malvids</taxon>
        <taxon>Sapindales</taxon>
        <taxon>Sapindaceae</taxon>
        <taxon>Hippocastanoideae</taxon>
        <taxon>Acereae</taxon>
        <taxon>Acer</taxon>
    </lineage>
</organism>
<dbReference type="Gene3D" id="3.30.420.10">
    <property type="entry name" value="Ribonuclease H-like superfamily/Ribonuclease H"/>
    <property type="match status" value="1"/>
</dbReference>